<comment type="caution">
    <text evidence="5">The sequence shown here is derived from an EMBL/GenBank/DDBJ whole genome shotgun (WGS) entry which is preliminary data.</text>
</comment>
<dbReference type="Proteomes" id="UP000541136">
    <property type="component" value="Unassembled WGS sequence"/>
</dbReference>
<dbReference type="Pfam" id="PF07729">
    <property type="entry name" value="FCD"/>
    <property type="match status" value="1"/>
</dbReference>
<keyword evidence="3" id="KW-0804">Transcription</keyword>
<dbReference type="PRINTS" id="PR00035">
    <property type="entry name" value="HTHGNTR"/>
</dbReference>
<dbReference type="Gene3D" id="1.20.120.530">
    <property type="entry name" value="GntR ligand-binding domain-like"/>
    <property type="match status" value="1"/>
</dbReference>
<dbReference type="PANTHER" id="PTHR43537:SF18">
    <property type="entry name" value="L-LACTATE DEHYDROGENASE OPERON REGULATORY PROTEIN-RELATED"/>
    <property type="match status" value="1"/>
</dbReference>
<dbReference type="SUPFAM" id="SSF46785">
    <property type="entry name" value="Winged helix' DNA-binding domain"/>
    <property type="match status" value="1"/>
</dbReference>
<keyword evidence="1" id="KW-0805">Transcription regulation</keyword>
<dbReference type="PROSITE" id="PS50949">
    <property type="entry name" value="HTH_GNTR"/>
    <property type="match status" value="1"/>
</dbReference>
<evidence type="ECO:0000313" key="5">
    <source>
        <dbReference type="EMBL" id="MBB6084533.1"/>
    </source>
</evidence>
<dbReference type="SUPFAM" id="SSF48008">
    <property type="entry name" value="GntR ligand-binding domain-like"/>
    <property type="match status" value="1"/>
</dbReference>
<reference evidence="5 6" key="1">
    <citation type="submission" date="2020-08" db="EMBL/GenBank/DDBJ databases">
        <title>Genomic Encyclopedia of Type Strains, Phase IV (KMG-IV): sequencing the most valuable type-strain genomes for metagenomic binning, comparative biology and taxonomic classification.</title>
        <authorList>
            <person name="Goeker M."/>
        </authorList>
    </citation>
    <scope>NUCLEOTIDE SEQUENCE [LARGE SCALE GENOMIC DNA]</scope>
    <source>
        <strain evidence="5 6">DSM 12141</strain>
    </source>
</reference>
<dbReference type="Pfam" id="PF00392">
    <property type="entry name" value="GntR"/>
    <property type="match status" value="1"/>
</dbReference>
<organism evidence="5 6">
    <name type="scientific">Castellaniella defragrans</name>
    <name type="common">Alcaligenes defragrans</name>
    <dbReference type="NCBI Taxonomy" id="75697"/>
    <lineage>
        <taxon>Bacteria</taxon>
        <taxon>Pseudomonadati</taxon>
        <taxon>Pseudomonadota</taxon>
        <taxon>Betaproteobacteria</taxon>
        <taxon>Burkholderiales</taxon>
        <taxon>Alcaligenaceae</taxon>
        <taxon>Castellaniella</taxon>
    </lineage>
</organism>
<proteinExistence type="predicted"/>
<dbReference type="RefSeq" id="WP_211369298.1">
    <property type="nucleotide sequence ID" value="NZ_JACHIB010000015.1"/>
</dbReference>
<evidence type="ECO:0000313" key="6">
    <source>
        <dbReference type="Proteomes" id="UP000541136"/>
    </source>
</evidence>
<keyword evidence="2" id="KW-0238">DNA-binding</keyword>
<evidence type="ECO:0000256" key="2">
    <source>
        <dbReference type="ARBA" id="ARBA00023125"/>
    </source>
</evidence>
<dbReference type="InterPro" id="IPR036388">
    <property type="entry name" value="WH-like_DNA-bd_sf"/>
</dbReference>
<name>A0A7W9TPI2_CASDE</name>
<accession>A0A7W9TPI2</accession>
<dbReference type="EMBL" id="JACHIB010000015">
    <property type="protein sequence ID" value="MBB6084533.1"/>
    <property type="molecule type" value="Genomic_DNA"/>
</dbReference>
<dbReference type="InterPro" id="IPR008920">
    <property type="entry name" value="TF_FadR/GntR_C"/>
</dbReference>
<evidence type="ECO:0000259" key="4">
    <source>
        <dbReference type="PROSITE" id="PS50949"/>
    </source>
</evidence>
<dbReference type="Gene3D" id="1.10.10.10">
    <property type="entry name" value="Winged helix-like DNA-binding domain superfamily/Winged helix DNA-binding domain"/>
    <property type="match status" value="1"/>
</dbReference>
<evidence type="ECO:0000256" key="1">
    <source>
        <dbReference type="ARBA" id="ARBA00023015"/>
    </source>
</evidence>
<dbReference type="AlphaFoldDB" id="A0A7W9TPI2"/>
<dbReference type="NCBIfam" id="NF007741">
    <property type="entry name" value="PRK10421.1"/>
    <property type="match status" value="1"/>
</dbReference>
<dbReference type="SMART" id="SM00895">
    <property type="entry name" value="FCD"/>
    <property type="match status" value="1"/>
</dbReference>
<protein>
    <submittedName>
        <fullName evidence="5">GntR family L-lactate dehydrogenase operon transcriptional regulator</fullName>
    </submittedName>
</protein>
<dbReference type="SMART" id="SM00345">
    <property type="entry name" value="HTH_GNTR"/>
    <property type="match status" value="1"/>
</dbReference>
<sequence>MRLSDRLAEQLRSLIDEQGLRPGDRLPAERRLAEALGASRPSVREAIRQLASQGLLRSRQGGGTYVQAREPAADDWPDRHLVRPLDELVSDDPEYRYDVLEARHALEGGTAWHAALRATAEDRRAIQRCFEDIVRFQSSGDPALSARADARFHLAIAEASHNAVLLQMMRGVFELLRSTVTENRQRMYLIQHTQDQLTAQHQALMEAILRGDAEAARTTVWRHLEFVHGSVRKLDEDEARRARSSRLPPFSLTS</sequence>
<feature type="domain" description="HTH gntR-type" evidence="4">
    <location>
        <begin position="1"/>
        <end position="69"/>
    </location>
</feature>
<dbReference type="GO" id="GO:0003700">
    <property type="term" value="F:DNA-binding transcription factor activity"/>
    <property type="evidence" value="ECO:0007669"/>
    <property type="project" value="InterPro"/>
</dbReference>
<dbReference type="InterPro" id="IPR011711">
    <property type="entry name" value="GntR_C"/>
</dbReference>
<evidence type="ECO:0000256" key="3">
    <source>
        <dbReference type="ARBA" id="ARBA00023163"/>
    </source>
</evidence>
<dbReference type="PANTHER" id="PTHR43537">
    <property type="entry name" value="TRANSCRIPTIONAL REGULATOR, GNTR FAMILY"/>
    <property type="match status" value="1"/>
</dbReference>
<dbReference type="CDD" id="cd07377">
    <property type="entry name" value="WHTH_GntR"/>
    <property type="match status" value="1"/>
</dbReference>
<dbReference type="GO" id="GO:0003677">
    <property type="term" value="F:DNA binding"/>
    <property type="evidence" value="ECO:0007669"/>
    <property type="project" value="UniProtKB-KW"/>
</dbReference>
<gene>
    <name evidence="5" type="ORF">HNR28_002579</name>
</gene>
<dbReference type="InterPro" id="IPR036390">
    <property type="entry name" value="WH_DNA-bd_sf"/>
</dbReference>
<dbReference type="InterPro" id="IPR000524">
    <property type="entry name" value="Tscrpt_reg_HTH_GntR"/>
</dbReference>